<reference evidence="9" key="1">
    <citation type="submission" date="2023-03" db="EMBL/GenBank/DDBJ databases">
        <authorList>
            <person name="Steffen K."/>
            <person name="Cardenas P."/>
        </authorList>
    </citation>
    <scope>NUCLEOTIDE SEQUENCE</scope>
</reference>
<dbReference type="PANTHER" id="PTHR45904:SF2">
    <property type="entry name" value="TRNA (URACIL-5-)-METHYLTRANSFERASE HOMOLOG A"/>
    <property type="match status" value="1"/>
</dbReference>
<dbReference type="EC" id="2.1.1.35" evidence="4"/>
<accession>A0AA35WVK1</accession>
<keyword evidence="1 6" id="KW-0489">Methyltransferase</keyword>
<feature type="region of interest" description="Disordered" evidence="7">
    <location>
        <begin position="67"/>
        <end position="96"/>
    </location>
</feature>
<dbReference type="InterPro" id="IPR035979">
    <property type="entry name" value="RBD_domain_sf"/>
</dbReference>
<evidence type="ECO:0000256" key="6">
    <source>
        <dbReference type="PROSITE-ProRule" id="PRU01024"/>
    </source>
</evidence>
<feature type="active site" description="Nucleophile" evidence="6">
    <location>
        <position position="620"/>
    </location>
</feature>
<dbReference type="Proteomes" id="UP001174909">
    <property type="component" value="Unassembled WGS sequence"/>
</dbReference>
<comment type="caution">
    <text evidence="9">The sequence shown here is derived from an EMBL/GenBank/DDBJ whole genome shotgun (WGS) entry which is preliminary data.</text>
</comment>
<evidence type="ECO:0000313" key="9">
    <source>
        <dbReference type="EMBL" id="CAI8035423.1"/>
    </source>
</evidence>
<dbReference type="SUPFAM" id="SSF54928">
    <property type="entry name" value="RNA-binding domain, RBD"/>
    <property type="match status" value="1"/>
</dbReference>
<dbReference type="Gene3D" id="3.40.50.150">
    <property type="entry name" value="Vaccinia Virus protein VP39"/>
    <property type="match status" value="1"/>
</dbReference>
<gene>
    <name evidence="9" type="ORF">GBAR_LOCUS19883</name>
</gene>
<comment type="caution">
    <text evidence="6">Lacks conserved residue(s) required for the propagation of feature annotation.</text>
</comment>
<evidence type="ECO:0000259" key="8">
    <source>
        <dbReference type="SMART" id="SM00360"/>
    </source>
</evidence>
<dbReference type="Pfam" id="PF05958">
    <property type="entry name" value="tRNA_U5-meth_tr"/>
    <property type="match status" value="1"/>
</dbReference>
<dbReference type="GO" id="GO:0003723">
    <property type="term" value="F:RNA binding"/>
    <property type="evidence" value="ECO:0007669"/>
    <property type="project" value="InterPro"/>
</dbReference>
<comment type="similarity">
    <text evidence="6">Belongs to the class I-like SAM-binding methyltransferase superfamily. RNA M5U methyltransferase family.</text>
</comment>
<feature type="compositionally biased region" description="Pro residues" evidence="7">
    <location>
        <begin position="741"/>
        <end position="769"/>
    </location>
</feature>
<evidence type="ECO:0000256" key="1">
    <source>
        <dbReference type="ARBA" id="ARBA00022603"/>
    </source>
</evidence>
<dbReference type="EMBL" id="CASHTH010002803">
    <property type="protein sequence ID" value="CAI8035423.1"/>
    <property type="molecule type" value="Genomic_DNA"/>
</dbReference>
<dbReference type="GO" id="GO:0032259">
    <property type="term" value="P:methylation"/>
    <property type="evidence" value="ECO:0007669"/>
    <property type="project" value="UniProtKB-KW"/>
</dbReference>
<feature type="binding site" evidence="6">
    <location>
        <position position="592"/>
    </location>
    <ligand>
        <name>S-adenosyl-L-methionine</name>
        <dbReference type="ChEBI" id="CHEBI:59789"/>
    </ligand>
</feature>
<dbReference type="InterPro" id="IPR000504">
    <property type="entry name" value="RRM_dom"/>
</dbReference>
<evidence type="ECO:0000256" key="3">
    <source>
        <dbReference type="ARBA" id="ARBA00022691"/>
    </source>
</evidence>
<evidence type="ECO:0000256" key="5">
    <source>
        <dbReference type="ARBA" id="ARBA00047278"/>
    </source>
</evidence>
<keyword evidence="3 6" id="KW-0949">S-adenosyl-L-methionine</keyword>
<feature type="domain" description="RRM" evidence="8">
    <location>
        <begin position="114"/>
        <end position="185"/>
    </location>
</feature>
<evidence type="ECO:0000313" key="10">
    <source>
        <dbReference type="Proteomes" id="UP001174909"/>
    </source>
</evidence>
<protein>
    <recommendedName>
        <fullName evidence="4">tRNA (uracil(54)-C(5))-methyltransferase</fullName>
        <ecNumber evidence="4">2.1.1.35</ecNumber>
    </recommendedName>
</protein>
<feature type="compositionally biased region" description="Gly residues" evidence="7">
    <location>
        <begin position="84"/>
        <end position="94"/>
    </location>
</feature>
<feature type="region of interest" description="Disordered" evidence="7">
    <location>
        <begin position="677"/>
        <end position="769"/>
    </location>
</feature>
<dbReference type="SUPFAM" id="SSF53335">
    <property type="entry name" value="S-adenosyl-L-methionine-dependent methyltransferases"/>
    <property type="match status" value="1"/>
</dbReference>
<feature type="region of interest" description="Disordered" evidence="7">
    <location>
        <begin position="199"/>
        <end position="219"/>
    </location>
</feature>
<keyword evidence="2 6" id="KW-0808">Transferase</keyword>
<name>A0AA35WVK1_GEOBA</name>
<dbReference type="PANTHER" id="PTHR45904">
    <property type="entry name" value="TRNA (URACIL-5-)-METHYLTRANSFERASE"/>
    <property type="match status" value="1"/>
</dbReference>
<dbReference type="InterPro" id="IPR045850">
    <property type="entry name" value="TRM2_met"/>
</dbReference>
<dbReference type="GO" id="GO:0006396">
    <property type="term" value="P:RNA processing"/>
    <property type="evidence" value="ECO:0007669"/>
    <property type="project" value="InterPro"/>
</dbReference>
<evidence type="ECO:0000256" key="7">
    <source>
        <dbReference type="SAM" id="MobiDB-lite"/>
    </source>
</evidence>
<organism evidence="9 10">
    <name type="scientific">Geodia barretti</name>
    <name type="common">Barrett's horny sponge</name>
    <dbReference type="NCBI Taxonomy" id="519541"/>
    <lineage>
        <taxon>Eukaryota</taxon>
        <taxon>Metazoa</taxon>
        <taxon>Porifera</taxon>
        <taxon>Demospongiae</taxon>
        <taxon>Heteroscleromorpha</taxon>
        <taxon>Tetractinellida</taxon>
        <taxon>Astrophorina</taxon>
        <taxon>Geodiidae</taxon>
        <taxon>Geodia</taxon>
    </lineage>
</organism>
<dbReference type="PROSITE" id="PS51687">
    <property type="entry name" value="SAM_MT_RNA_M5U"/>
    <property type="match status" value="1"/>
</dbReference>
<comment type="catalytic activity">
    <reaction evidence="5">
        <text>uridine(54) in tRNA + S-adenosyl-L-methionine = 5-methyluridine(54) in tRNA + S-adenosyl-L-homocysteine + H(+)</text>
        <dbReference type="Rhea" id="RHEA:42712"/>
        <dbReference type="Rhea" id="RHEA-COMP:10167"/>
        <dbReference type="Rhea" id="RHEA-COMP:10193"/>
        <dbReference type="ChEBI" id="CHEBI:15378"/>
        <dbReference type="ChEBI" id="CHEBI:57856"/>
        <dbReference type="ChEBI" id="CHEBI:59789"/>
        <dbReference type="ChEBI" id="CHEBI:65315"/>
        <dbReference type="ChEBI" id="CHEBI:74447"/>
        <dbReference type="EC" id="2.1.1.35"/>
    </reaction>
    <physiologicalReaction direction="left-to-right" evidence="5">
        <dbReference type="Rhea" id="RHEA:42713"/>
    </physiologicalReaction>
</comment>
<dbReference type="InterPro" id="IPR012677">
    <property type="entry name" value="Nucleotide-bd_a/b_plait_sf"/>
</dbReference>
<dbReference type="SMART" id="SM00360">
    <property type="entry name" value="RRM"/>
    <property type="match status" value="1"/>
</dbReference>
<sequence length="769" mass="83645">MAARFLARRLAIVVSLSRHRIAHTKSYPTTSYRGIKPAATPMIARKMTSPADSRAGADTTTAVVGVEEENEEVGQGEGVRSEVGEGGGDGGEGVSGEEDKYQYLQRGFTSEIFKIEIQNIPKYIGYGELKKKLEKLGLKPVKIKKPQRFQHQPHCFVTFRCEEDREFALEALKGVVWKNKTITAKVAAPSVDPLYRQRNKRKTAADSGAEGAAKRARIDQEQSQLSLRQRLDKVVTPLLGTAYESQLATKAAQMRLALQKAAYLIQKEGSNPGGEFARQVDLHRGMMCELEPILASPLQTGYRNKVELTVGTQPDNTPVVGFRLGSYEDGEFTVVSPEHCAHIPERVKQLGQAFQEFFATSPLAPYRASDESGYWRQVAVRCYTTGESMAVVMIHPQSLSQEELGQEKGRLVDFFTTGPGSANPPNSLYLHPFSRKTKDHTVDMEHLLGEKNVHEEVLGMKFRISPDAFFQTNTPATELLYRQVRDLCRHGNRSSESSPSLSSDVASSRPAIYDICCGTGTIGLYLSKVLCARRCVGVEMNQQAVEDARANAQLNGIEDVEFVCGRAEDVLQGQLEEEEESGGPGEVIGVVDPPRAGLHPRVVQCIRRNPHIQKLIYVSCNPEGHQTLGNFVDLCRRPSLRVKGTPFTPVVAVPVDLFPHTPHCELVVLFQRTTTASTHTQSSAPPPGDESLVTESSAPPPGDKDSSAPPPPGDKDSSATPPPGDESSAPPPPPGDKDSSAPPPPGDESSTPPPGDESSAPPPPPGDKD</sequence>
<dbReference type="Gene3D" id="3.30.70.330">
    <property type="match status" value="1"/>
</dbReference>
<feature type="binding site" evidence="6">
    <location>
        <position position="539"/>
    </location>
    <ligand>
        <name>S-adenosyl-L-methionine</name>
        <dbReference type="ChEBI" id="CHEBI:59789"/>
    </ligand>
</feature>
<proteinExistence type="inferred from homology"/>
<feature type="compositionally biased region" description="Pro residues" evidence="7">
    <location>
        <begin position="720"/>
        <end position="734"/>
    </location>
</feature>
<feature type="binding site" evidence="6">
    <location>
        <position position="471"/>
    </location>
    <ligand>
        <name>S-adenosyl-L-methionine</name>
        <dbReference type="ChEBI" id="CHEBI:59789"/>
    </ligand>
</feature>
<dbReference type="Gene3D" id="2.40.50.1070">
    <property type="match status" value="1"/>
</dbReference>
<dbReference type="CDD" id="cd02440">
    <property type="entry name" value="AdoMet_MTases"/>
    <property type="match status" value="1"/>
</dbReference>
<keyword evidence="10" id="KW-1185">Reference proteome</keyword>
<evidence type="ECO:0000256" key="2">
    <source>
        <dbReference type="ARBA" id="ARBA00022679"/>
    </source>
</evidence>
<evidence type="ECO:0000256" key="4">
    <source>
        <dbReference type="ARBA" id="ARBA00033763"/>
    </source>
</evidence>
<dbReference type="AlphaFoldDB" id="A0AA35WVK1"/>
<dbReference type="InterPro" id="IPR029063">
    <property type="entry name" value="SAM-dependent_MTases_sf"/>
</dbReference>
<dbReference type="GO" id="GO:0030697">
    <property type="term" value="F:tRNA (uracil(54)-C5)-methyltransferase activity, S-adenosyl methionine-dependent"/>
    <property type="evidence" value="ECO:0007669"/>
    <property type="project" value="UniProtKB-EC"/>
</dbReference>
<dbReference type="InterPro" id="IPR010280">
    <property type="entry name" value="U5_MeTrfase_fam"/>
</dbReference>